<keyword evidence="1" id="KW-0349">Heme</keyword>
<keyword evidence="4" id="KW-1185">Reference proteome</keyword>
<dbReference type="Proteomes" id="UP000655410">
    <property type="component" value="Unassembled WGS sequence"/>
</dbReference>
<dbReference type="InterPro" id="IPR014878">
    <property type="entry name" value="THAP4-like_heme-bd"/>
</dbReference>
<feature type="binding site" evidence="1">
    <location>
        <position position="33"/>
    </location>
    <ligand>
        <name>heme b</name>
        <dbReference type="ChEBI" id="CHEBI:60344"/>
    </ligand>
</feature>
<dbReference type="SUPFAM" id="SSF50814">
    <property type="entry name" value="Lipocalins"/>
    <property type="match status" value="1"/>
</dbReference>
<feature type="binding site" description="axial binding residue" evidence="1">
    <location>
        <position position="160"/>
    </location>
    <ligand>
        <name>heme b</name>
        <dbReference type="ChEBI" id="CHEBI:60344"/>
    </ligand>
    <ligandPart>
        <name>Fe</name>
        <dbReference type="ChEBI" id="CHEBI:18248"/>
    </ligandPart>
</feature>
<reference evidence="4" key="1">
    <citation type="journal article" date="2019" name="Int. J. Syst. Evol. Microbiol.">
        <title>The Global Catalogue of Microorganisms (GCM) 10K type strain sequencing project: providing services to taxonomists for standard genome sequencing and annotation.</title>
        <authorList>
            <consortium name="The Broad Institute Genomics Platform"/>
            <consortium name="The Broad Institute Genome Sequencing Center for Infectious Disease"/>
            <person name="Wu L."/>
            <person name="Ma J."/>
        </authorList>
    </citation>
    <scope>NUCLEOTIDE SEQUENCE [LARGE SCALE GENOMIC DNA]</scope>
    <source>
        <strain evidence="4">CGMCC 4.7371</strain>
    </source>
</reference>
<dbReference type="InterPro" id="IPR012674">
    <property type="entry name" value="Calycin"/>
</dbReference>
<keyword evidence="1" id="KW-0413">Isomerase</keyword>
<dbReference type="EMBL" id="BMNI01000013">
    <property type="protein sequence ID" value="GGO93546.1"/>
    <property type="molecule type" value="Genomic_DNA"/>
</dbReference>
<comment type="caution">
    <text evidence="3">The sequence shown here is derived from an EMBL/GenBank/DDBJ whole genome shotgun (WGS) entry which is preliminary data.</text>
</comment>
<dbReference type="EC" id="5.99.-.-" evidence="1"/>
<dbReference type="Gene3D" id="2.40.128.20">
    <property type="match status" value="1"/>
</dbReference>
<proteinExistence type="inferred from homology"/>
<evidence type="ECO:0000256" key="1">
    <source>
        <dbReference type="HAMAP-Rule" id="MF_01297"/>
    </source>
</evidence>
<keyword evidence="1" id="KW-0479">Metal-binding</keyword>
<dbReference type="InterPro" id="IPR045165">
    <property type="entry name" value="Nitrobindin"/>
</dbReference>
<feature type="binding site" evidence="1">
    <location>
        <position position="128"/>
    </location>
    <ligand>
        <name>heme b</name>
        <dbReference type="ChEBI" id="CHEBI:60344"/>
    </ligand>
</feature>
<evidence type="ECO:0000313" key="3">
    <source>
        <dbReference type="EMBL" id="GGO93546.1"/>
    </source>
</evidence>
<dbReference type="HAMAP" id="MF_01297">
    <property type="entry name" value="nitrobindin"/>
    <property type="match status" value="1"/>
</dbReference>
<comment type="domain">
    <text evidence="1">Forms a 10-stranded antiparallel beta-barrel structure able to accommodate a hydrophobic ligand in its interior. In fact, this fold hosts the heme group, which is located in a wide surface cleft.</text>
</comment>
<dbReference type="RefSeq" id="WP_188785087.1">
    <property type="nucleotide sequence ID" value="NZ_BMNI01000013.1"/>
</dbReference>
<name>A0ABQ2NDX0_9ACTN</name>
<dbReference type="InterPro" id="IPR022939">
    <property type="entry name" value="Nb(III)_bact/plant"/>
</dbReference>
<dbReference type="PANTHER" id="PTHR15854:SF4">
    <property type="entry name" value="PEROXYNITRITE ISOMERASE THAP4"/>
    <property type="match status" value="1"/>
</dbReference>
<comment type="function">
    <text evidence="1">Heme-binding protein able to scavenge peroxynitrite and to protect free L-tyrosine against peroxynitrite-mediated nitration, by acting as a peroxynitrite isomerase that converts peroxynitrite to nitrate. Therefore, this protein likely plays a role in peroxynitrite sensing and in the detoxification of reactive nitrogen and oxygen species (RNS and ROS, respectively). Is able to bind nitric oxide (NO) in vitro, but may act as a sensor of peroxynitrite levels in vivo.</text>
</comment>
<evidence type="ECO:0000259" key="2">
    <source>
        <dbReference type="Pfam" id="PF08768"/>
    </source>
</evidence>
<feature type="domain" description="THAP4-like heme-binding" evidence="2">
    <location>
        <begin position="13"/>
        <end position="167"/>
    </location>
</feature>
<sequence>MAFELPSDLHPDMGPVAWMLGTWRGNGHGDYPTIDPFQFGQELIFTHDGRPFFHYMARSWIVDDEGNEVRKAAIETGFLRCKQTGMGVGKVEFVLTHNTGIVEVWVGNAEGGKLEIVTDAIGVTETAKPVQGGKRLYGNVEGDLLYAYDMAAADQPLQPHLWARLQRAGKA</sequence>
<dbReference type="PANTHER" id="PTHR15854">
    <property type="entry name" value="THAP4 PROTEIN"/>
    <property type="match status" value="1"/>
</dbReference>
<feature type="short sequence motif" description="GXWXGXG" evidence="1">
    <location>
        <begin position="21"/>
        <end position="27"/>
    </location>
</feature>
<evidence type="ECO:0000313" key="4">
    <source>
        <dbReference type="Proteomes" id="UP000655410"/>
    </source>
</evidence>
<organism evidence="3 4">
    <name type="scientific">Nocardioides phosphati</name>
    <dbReference type="NCBI Taxonomy" id="1867775"/>
    <lineage>
        <taxon>Bacteria</taxon>
        <taxon>Bacillati</taxon>
        <taxon>Actinomycetota</taxon>
        <taxon>Actinomycetes</taxon>
        <taxon>Propionibacteriales</taxon>
        <taxon>Nocardioidaceae</taxon>
        <taxon>Nocardioides</taxon>
    </lineage>
</organism>
<protein>
    <recommendedName>
        <fullName evidence="1">Peroxynitrite isomerase</fullName>
        <ecNumber evidence="1">5.99.-.-</ecNumber>
    </recommendedName>
    <alternativeName>
        <fullName evidence="1">Ferric nitrobindin</fullName>
        <shortName evidence="1">Nb(III)</shortName>
    </alternativeName>
</protein>
<comment type="similarity">
    <text evidence="1">Belongs to the nitrobindin family.</text>
</comment>
<comment type="pathway">
    <text evidence="1">Nitrogen metabolism.</text>
</comment>
<dbReference type="Pfam" id="PF08768">
    <property type="entry name" value="THAP4_heme-bd"/>
    <property type="match status" value="1"/>
</dbReference>
<gene>
    <name evidence="3" type="ORF">GCM10011584_32500</name>
</gene>
<keyword evidence="1" id="KW-0408">Iron</keyword>
<accession>A0ABQ2NDX0</accession>
<dbReference type="CDD" id="cd07828">
    <property type="entry name" value="lipocalin_heme-bd-THAP4-like"/>
    <property type="match status" value="1"/>
</dbReference>
<comment type="cofactor">
    <cofactor evidence="1">
        <name>heme b</name>
        <dbReference type="ChEBI" id="CHEBI:60344"/>
    </cofactor>
    <text evidence="1">Binds 1 heme b group per subunit, that coordinates a highly solvent-exposed Fe(III) atom.</text>
</comment>
<comment type="catalytic activity">
    <reaction evidence="1">
        <text>peroxynitrite = nitrate</text>
        <dbReference type="Rhea" id="RHEA:63116"/>
        <dbReference type="ChEBI" id="CHEBI:17632"/>
        <dbReference type="ChEBI" id="CHEBI:25941"/>
    </reaction>
</comment>